<dbReference type="KEGG" id="pbor:BSF38_05627"/>
<evidence type="ECO:0000313" key="5">
    <source>
        <dbReference type="Proteomes" id="UP000186309"/>
    </source>
</evidence>
<reference evidence="5" key="1">
    <citation type="submission" date="2016-12" db="EMBL/GenBank/DDBJ databases">
        <title>Comparative genomics of four Isosphaeraceae planctomycetes: a common pool of plasmids and glycoside hydrolase genes.</title>
        <authorList>
            <person name="Ivanova A."/>
        </authorList>
    </citation>
    <scope>NUCLEOTIDE SEQUENCE [LARGE SCALE GENOMIC DNA]</scope>
    <source>
        <strain evidence="5">PX4</strain>
    </source>
</reference>
<dbReference type="OrthoDB" id="9815825at2"/>
<dbReference type="Pfam" id="PF01408">
    <property type="entry name" value="GFO_IDH_MocA"/>
    <property type="match status" value="1"/>
</dbReference>
<dbReference type="Gene3D" id="3.30.360.10">
    <property type="entry name" value="Dihydrodipicolinate Reductase, domain 2"/>
    <property type="match status" value="1"/>
</dbReference>
<feature type="domain" description="GFO/IDH/MocA-like oxidoreductase" evidence="3">
    <location>
        <begin position="139"/>
        <end position="274"/>
    </location>
</feature>
<keyword evidence="5" id="KW-1185">Reference proteome</keyword>
<dbReference type="SUPFAM" id="SSF51735">
    <property type="entry name" value="NAD(P)-binding Rossmann-fold domains"/>
    <property type="match status" value="1"/>
</dbReference>
<dbReference type="PANTHER" id="PTHR43818">
    <property type="entry name" value="BCDNA.GH03377"/>
    <property type="match status" value="1"/>
</dbReference>
<dbReference type="EMBL" id="CP019082">
    <property type="protein sequence ID" value="APW64038.1"/>
    <property type="molecule type" value="Genomic_DNA"/>
</dbReference>
<dbReference type="STRING" id="1387353.BSF38_05627"/>
<feature type="domain" description="Gfo/Idh/MocA-like oxidoreductase N-terminal" evidence="2">
    <location>
        <begin position="10"/>
        <end position="128"/>
    </location>
</feature>
<dbReference type="GO" id="GO:0016491">
    <property type="term" value="F:oxidoreductase activity"/>
    <property type="evidence" value="ECO:0007669"/>
    <property type="project" value="UniProtKB-KW"/>
</dbReference>
<dbReference type="SUPFAM" id="SSF55347">
    <property type="entry name" value="Glyceraldehyde-3-phosphate dehydrogenase-like, C-terminal domain"/>
    <property type="match status" value="1"/>
</dbReference>
<dbReference type="GO" id="GO:0000166">
    <property type="term" value="F:nucleotide binding"/>
    <property type="evidence" value="ECO:0007669"/>
    <property type="project" value="InterPro"/>
</dbReference>
<proteinExistence type="predicted"/>
<gene>
    <name evidence="4" type="ORF">BSF38_05627</name>
</gene>
<sequence>MSSFSTSKPVRVAFIGVGAVTAYHHAPGLRLDPRARLTAVCDADPNLVEKRKTEWNVEIGATDAIELCQSDAIDAVVIATPNDTHKPIAVAAAKAGKHVMCEKPLGLSGVEVREMYEAARDAGVVHMTAFTYRFAPSMRYLRSLVKSGALGTPRHFRSQRFLDWPETSWGWRQYKNRAGAGDLFDMTIHRIDFAIDLLGPIARVCGAVARFAERTQTPDGKPCPPSEVDDWSSIIGEFDSGATGVWEGTTLAKGYHRDGFGHEWAEINGSEGSAVYRLHEPNTILLGKTGHDLAPVTVPDEFLKPAGSPRDPSEGAPATVFRYDLMWEFISAIVEGRPAVPSFYDGLNAQLVADAVLDSYQRRTWLDTPPAVI</sequence>
<dbReference type="PANTHER" id="PTHR43818:SF11">
    <property type="entry name" value="BCDNA.GH03377"/>
    <property type="match status" value="1"/>
</dbReference>
<evidence type="ECO:0008006" key="6">
    <source>
        <dbReference type="Google" id="ProtNLM"/>
    </source>
</evidence>
<keyword evidence="1" id="KW-0560">Oxidoreductase</keyword>
<dbReference type="InterPro" id="IPR036291">
    <property type="entry name" value="NAD(P)-bd_dom_sf"/>
</dbReference>
<name>A0A1U7CYS2_9BACT</name>
<evidence type="ECO:0000313" key="4">
    <source>
        <dbReference type="EMBL" id="APW64038.1"/>
    </source>
</evidence>
<accession>A0A1U7CYS2</accession>
<protein>
    <recommendedName>
        <fullName evidence="6">1,5-anhydro-D-fructose reductase</fullName>
    </recommendedName>
</protein>
<dbReference type="Gene3D" id="3.40.50.720">
    <property type="entry name" value="NAD(P)-binding Rossmann-like Domain"/>
    <property type="match status" value="1"/>
</dbReference>
<evidence type="ECO:0000259" key="2">
    <source>
        <dbReference type="Pfam" id="PF01408"/>
    </source>
</evidence>
<dbReference type="RefSeq" id="WP_076350322.1">
    <property type="nucleotide sequence ID" value="NZ_CP019082.1"/>
</dbReference>
<dbReference type="InterPro" id="IPR050463">
    <property type="entry name" value="Gfo/Idh/MocA_oxidrdct_glycsds"/>
</dbReference>
<dbReference type="Proteomes" id="UP000186309">
    <property type="component" value="Chromosome"/>
</dbReference>
<organism evidence="4 5">
    <name type="scientific">Paludisphaera borealis</name>
    <dbReference type="NCBI Taxonomy" id="1387353"/>
    <lineage>
        <taxon>Bacteria</taxon>
        <taxon>Pseudomonadati</taxon>
        <taxon>Planctomycetota</taxon>
        <taxon>Planctomycetia</taxon>
        <taxon>Isosphaerales</taxon>
        <taxon>Isosphaeraceae</taxon>
        <taxon>Paludisphaera</taxon>
    </lineage>
</organism>
<dbReference type="InterPro" id="IPR000683">
    <property type="entry name" value="Gfo/Idh/MocA-like_OxRdtase_N"/>
</dbReference>
<evidence type="ECO:0000259" key="3">
    <source>
        <dbReference type="Pfam" id="PF22725"/>
    </source>
</evidence>
<dbReference type="AlphaFoldDB" id="A0A1U7CYS2"/>
<dbReference type="InterPro" id="IPR055170">
    <property type="entry name" value="GFO_IDH_MocA-like_dom"/>
</dbReference>
<dbReference type="Pfam" id="PF22725">
    <property type="entry name" value="GFO_IDH_MocA_C3"/>
    <property type="match status" value="1"/>
</dbReference>
<evidence type="ECO:0000256" key="1">
    <source>
        <dbReference type="ARBA" id="ARBA00023002"/>
    </source>
</evidence>